<comment type="caution">
    <text evidence="1">The sequence shown here is derived from an EMBL/GenBank/DDBJ whole genome shotgun (WGS) entry which is preliminary data.</text>
</comment>
<name>A0ABQ9IAH8_9NEOP</name>
<proteinExistence type="predicted"/>
<organism evidence="1 2">
    <name type="scientific">Dryococelus australis</name>
    <dbReference type="NCBI Taxonomy" id="614101"/>
    <lineage>
        <taxon>Eukaryota</taxon>
        <taxon>Metazoa</taxon>
        <taxon>Ecdysozoa</taxon>
        <taxon>Arthropoda</taxon>
        <taxon>Hexapoda</taxon>
        <taxon>Insecta</taxon>
        <taxon>Pterygota</taxon>
        <taxon>Neoptera</taxon>
        <taxon>Polyneoptera</taxon>
        <taxon>Phasmatodea</taxon>
        <taxon>Verophasmatodea</taxon>
        <taxon>Anareolatae</taxon>
        <taxon>Phasmatidae</taxon>
        <taxon>Eurycanthinae</taxon>
        <taxon>Dryococelus</taxon>
    </lineage>
</organism>
<sequence>MKEASGHLTLTSKNKERDEAMVLQKKFESLIFVLLLVIHYEVLRVPNIVSKSLHNETIELLSAHELLGNALLKIIEIECLKLQIFVNAGEHIKKCEKNHFDELCEDWLQEPESSFRITVFYPMIDTLNI</sequence>
<evidence type="ECO:0000313" key="1">
    <source>
        <dbReference type="EMBL" id="KAJ8893669.1"/>
    </source>
</evidence>
<evidence type="ECO:0000313" key="2">
    <source>
        <dbReference type="Proteomes" id="UP001159363"/>
    </source>
</evidence>
<dbReference type="EMBL" id="JARBHB010000002">
    <property type="protein sequence ID" value="KAJ8893669.1"/>
    <property type="molecule type" value="Genomic_DNA"/>
</dbReference>
<protein>
    <submittedName>
        <fullName evidence="1">Uncharacterized protein</fullName>
    </submittedName>
</protein>
<keyword evidence="2" id="KW-1185">Reference proteome</keyword>
<reference evidence="1 2" key="1">
    <citation type="submission" date="2023-02" db="EMBL/GenBank/DDBJ databases">
        <title>LHISI_Scaffold_Assembly.</title>
        <authorList>
            <person name="Stuart O.P."/>
            <person name="Cleave R."/>
            <person name="Magrath M.J.L."/>
            <person name="Mikheyev A.S."/>
        </authorList>
    </citation>
    <scope>NUCLEOTIDE SEQUENCE [LARGE SCALE GENOMIC DNA]</scope>
    <source>
        <strain evidence="1">Daus_M_001</strain>
        <tissue evidence="1">Leg muscle</tissue>
    </source>
</reference>
<dbReference type="Proteomes" id="UP001159363">
    <property type="component" value="Chromosome 2"/>
</dbReference>
<gene>
    <name evidence="1" type="ORF">PR048_006269</name>
</gene>
<accession>A0ABQ9IAH8</accession>